<dbReference type="FunFam" id="2.30.30.30:FF:000009">
    <property type="entry name" value="60S ribosomal protein L26"/>
    <property type="match status" value="1"/>
</dbReference>
<proteinExistence type="inferred from homology"/>
<dbReference type="GO" id="GO:0006412">
    <property type="term" value="P:translation"/>
    <property type="evidence" value="ECO:0007669"/>
    <property type="project" value="InterPro"/>
</dbReference>
<evidence type="ECO:0000313" key="6">
    <source>
        <dbReference type="EMBL" id="GMS86275.1"/>
    </source>
</evidence>
<gene>
    <name evidence="6" type="ORF">PENTCL1PPCAC_8450</name>
</gene>
<comment type="caution">
    <text evidence="6">The sequence shown here is derived from an EMBL/GenBank/DDBJ whole genome shotgun (WGS) entry which is preliminary data.</text>
</comment>
<evidence type="ECO:0000259" key="5">
    <source>
        <dbReference type="SMART" id="SM00739"/>
    </source>
</evidence>
<dbReference type="SUPFAM" id="SSF50104">
    <property type="entry name" value="Translation proteins SH3-like domain"/>
    <property type="match status" value="1"/>
</dbReference>
<dbReference type="InterPro" id="IPR008991">
    <property type="entry name" value="Translation_prot_SH3-like_sf"/>
</dbReference>
<dbReference type="AlphaFoldDB" id="A0AAV5SUA3"/>
<feature type="non-terminal residue" evidence="6">
    <location>
        <position position="1"/>
    </location>
</feature>
<evidence type="ECO:0000256" key="2">
    <source>
        <dbReference type="ARBA" id="ARBA00022980"/>
    </source>
</evidence>
<dbReference type="InterPro" id="IPR005756">
    <property type="entry name" value="Ribosomal_uL24_euk/arc"/>
</dbReference>
<protein>
    <recommendedName>
        <fullName evidence="5">KOW domain-containing protein</fullName>
    </recommendedName>
</protein>
<dbReference type="Gene3D" id="2.30.30.30">
    <property type="match status" value="1"/>
</dbReference>
<evidence type="ECO:0000256" key="3">
    <source>
        <dbReference type="ARBA" id="ARBA00023274"/>
    </source>
</evidence>
<comment type="similarity">
    <text evidence="1">Belongs to the universal ribosomal protein uL24 family.</text>
</comment>
<dbReference type="SMART" id="SM00739">
    <property type="entry name" value="KOW"/>
    <property type="match status" value="1"/>
</dbReference>
<dbReference type="EMBL" id="BTSX01000002">
    <property type="protein sequence ID" value="GMS86275.1"/>
    <property type="molecule type" value="Genomic_DNA"/>
</dbReference>
<dbReference type="InterPro" id="IPR014722">
    <property type="entry name" value="Rib_uL2_dom2"/>
</dbReference>
<dbReference type="GO" id="GO:0003735">
    <property type="term" value="F:structural constituent of ribosome"/>
    <property type="evidence" value="ECO:0007669"/>
    <property type="project" value="InterPro"/>
</dbReference>
<evidence type="ECO:0000256" key="4">
    <source>
        <dbReference type="SAM" id="MobiDB-lite"/>
    </source>
</evidence>
<reference evidence="6" key="1">
    <citation type="submission" date="2023-10" db="EMBL/GenBank/DDBJ databases">
        <title>Genome assembly of Pristionchus species.</title>
        <authorList>
            <person name="Yoshida K."/>
            <person name="Sommer R.J."/>
        </authorList>
    </citation>
    <scope>NUCLEOTIDE SEQUENCE</scope>
    <source>
        <strain evidence="6">RS0144</strain>
    </source>
</reference>
<dbReference type="GO" id="GO:0015934">
    <property type="term" value="C:large ribosomal subunit"/>
    <property type="evidence" value="ECO:0007669"/>
    <property type="project" value="InterPro"/>
</dbReference>
<feature type="region of interest" description="Disordered" evidence="4">
    <location>
        <begin position="1"/>
        <end position="22"/>
    </location>
</feature>
<dbReference type="PANTHER" id="PTHR11143">
    <property type="entry name" value="60S RIBOSOMAL PROTEIN L26 FAMILY MEMBER"/>
    <property type="match status" value="1"/>
</dbReference>
<accession>A0AAV5SUA3</accession>
<dbReference type="Pfam" id="PF00467">
    <property type="entry name" value="KOW"/>
    <property type="match status" value="1"/>
</dbReference>
<name>A0AAV5SUA3_9BILA</name>
<dbReference type="NCBIfam" id="TIGR01080">
    <property type="entry name" value="rplX_A_E"/>
    <property type="match status" value="1"/>
</dbReference>
<dbReference type="Proteomes" id="UP001432027">
    <property type="component" value="Unassembled WGS sequence"/>
</dbReference>
<keyword evidence="2" id="KW-0689">Ribosomal protein</keyword>
<dbReference type="Pfam" id="PF16906">
    <property type="entry name" value="Ribosomal_L26"/>
    <property type="match status" value="1"/>
</dbReference>
<dbReference type="InterPro" id="IPR005824">
    <property type="entry name" value="KOW"/>
</dbReference>
<evidence type="ECO:0000256" key="1">
    <source>
        <dbReference type="ARBA" id="ARBA00010618"/>
    </source>
</evidence>
<keyword evidence="7" id="KW-1185">Reference proteome</keyword>
<feature type="compositionally biased region" description="Basic residues" evidence="4">
    <location>
        <begin position="13"/>
        <end position="22"/>
    </location>
</feature>
<feature type="domain" description="KOW" evidence="5">
    <location>
        <begin position="49"/>
        <end position="76"/>
    </location>
</feature>
<dbReference type="InterPro" id="IPR041988">
    <property type="entry name" value="Ribosomal_uL24_KOW"/>
</dbReference>
<sequence length="144" mass="16424">NMKQNSFVSSDRRKAHKRHFTAPSHIKRKMMSAPLTKELRGKHGIRAIPIRMDDEVTVTRGHYKGNSGRVMRVYRKKFVVHIDKIIREKSNGSTVHIGIHPSNVAITKLKLDNDRKKIIERKSAGRAKVLGVLKGKHSDDSVQE</sequence>
<dbReference type="GO" id="GO:0003723">
    <property type="term" value="F:RNA binding"/>
    <property type="evidence" value="ECO:0007669"/>
    <property type="project" value="InterPro"/>
</dbReference>
<dbReference type="CDD" id="cd06089">
    <property type="entry name" value="KOW_RPL26"/>
    <property type="match status" value="1"/>
</dbReference>
<evidence type="ECO:0000313" key="7">
    <source>
        <dbReference type="Proteomes" id="UP001432027"/>
    </source>
</evidence>
<keyword evidence="3" id="KW-0687">Ribonucleoprotein</keyword>
<organism evidence="6 7">
    <name type="scientific">Pristionchus entomophagus</name>
    <dbReference type="NCBI Taxonomy" id="358040"/>
    <lineage>
        <taxon>Eukaryota</taxon>
        <taxon>Metazoa</taxon>
        <taxon>Ecdysozoa</taxon>
        <taxon>Nematoda</taxon>
        <taxon>Chromadorea</taxon>
        <taxon>Rhabditida</taxon>
        <taxon>Rhabditina</taxon>
        <taxon>Diplogasteromorpha</taxon>
        <taxon>Diplogasteroidea</taxon>
        <taxon>Neodiplogasteridae</taxon>
        <taxon>Pristionchus</taxon>
    </lineage>
</organism>